<dbReference type="InterPro" id="IPR025272">
    <property type="entry name" value="SocA_Panacea"/>
</dbReference>
<dbReference type="Proteomes" id="UP000234667">
    <property type="component" value="Unassembled WGS sequence"/>
</dbReference>
<evidence type="ECO:0000259" key="1">
    <source>
        <dbReference type="Pfam" id="PF13274"/>
    </source>
</evidence>
<name>A0A2J5P8M7_9ENTR</name>
<organism evidence="2 3">
    <name type="scientific">Klebsiella michiganensis</name>
    <dbReference type="NCBI Taxonomy" id="1134687"/>
    <lineage>
        <taxon>Bacteria</taxon>
        <taxon>Pseudomonadati</taxon>
        <taxon>Pseudomonadota</taxon>
        <taxon>Gammaproteobacteria</taxon>
        <taxon>Enterobacterales</taxon>
        <taxon>Enterobacteriaceae</taxon>
        <taxon>Klebsiella/Raoultella group</taxon>
        <taxon>Klebsiella</taxon>
    </lineage>
</organism>
<proteinExistence type="predicted"/>
<reference evidence="2 3" key="1">
    <citation type="submission" date="2017-11" db="EMBL/GenBank/DDBJ databases">
        <authorList>
            <person name="Han C.G."/>
        </authorList>
    </citation>
    <scope>NUCLEOTIDE SEQUENCE [LARGE SCALE GENOMIC DNA]</scope>
    <source>
        <strain evidence="2 3">A10</strain>
    </source>
</reference>
<accession>A0A2J5P8M7</accession>
<dbReference type="AlphaFoldDB" id="A0A2J5P8M7"/>
<sequence>MAYSAAAVANAFIEKAKKGELSELTPMKLQKLLFYTQSWHLKLCNGRPLFDDLFARWKFGPVIPPLYHLLKKYGSGEIQEPISVIIDAGGELKRITPTIQKDDSDAIRLIDKIIEVYGGYSGTALSNMTHAPGAAWSLGAPDGGPITHTDMAEHIH</sequence>
<evidence type="ECO:0000313" key="2">
    <source>
        <dbReference type="EMBL" id="PLO62349.1"/>
    </source>
</evidence>
<dbReference type="EMBL" id="PIDR01001502">
    <property type="protein sequence ID" value="PLO62349.1"/>
    <property type="molecule type" value="Genomic_DNA"/>
</dbReference>
<comment type="caution">
    <text evidence="2">The sequence shown here is derived from an EMBL/GenBank/DDBJ whole genome shotgun (WGS) entry which is preliminary data.</text>
</comment>
<protein>
    <recommendedName>
        <fullName evidence="1">Antitoxin SocA-like Panacea domain-containing protein</fullName>
    </recommendedName>
</protein>
<gene>
    <name evidence="2" type="ORF">CWN49_30830</name>
</gene>
<evidence type="ECO:0000313" key="3">
    <source>
        <dbReference type="Proteomes" id="UP000234667"/>
    </source>
</evidence>
<reference evidence="2 3" key="2">
    <citation type="submission" date="2018-01" db="EMBL/GenBank/DDBJ databases">
        <title>Genomic study of Klebsiella pneumoniae.</title>
        <authorList>
            <person name="Yang Y."/>
            <person name="Bicalho R."/>
        </authorList>
    </citation>
    <scope>NUCLEOTIDE SEQUENCE [LARGE SCALE GENOMIC DNA]</scope>
    <source>
        <strain evidence="2 3">A10</strain>
    </source>
</reference>
<dbReference type="Pfam" id="PF13274">
    <property type="entry name" value="SocA_Panacea"/>
    <property type="match status" value="1"/>
</dbReference>
<feature type="domain" description="Antitoxin SocA-like Panacea" evidence="1">
    <location>
        <begin position="29"/>
        <end position="136"/>
    </location>
</feature>